<dbReference type="InterPro" id="IPR050750">
    <property type="entry name" value="C5-MTase"/>
</dbReference>
<evidence type="ECO:0000256" key="4">
    <source>
        <dbReference type="PROSITE-ProRule" id="PRU01016"/>
    </source>
</evidence>
<keyword evidence="1 4" id="KW-0489">Methyltransferase</keyword>
<keyword evidence="2 4" id="KW-0808">Transferase</keyword>
<evidence type="ECO:0000256" key="2">
    <source>
        <dbReference type="ARBA" id="ARBA00022679"/>
    </source>
</evidence>
<comment type="caution">
    <text evidence="8">The sequence shown here is derived from an EMBL/GenBank/DDBJ whole genome shotgun (WGS) entry which is preliminary data.</text>
</comment>
<dbReference type="PANTHER" id="PTHR46098">
    <property type="entry name" value="TRNA (CYTOSINE(38)-C(5))-METHYLTRANSFERASE"/>
    <property type="match status" value="1"/>
</dbReference>
<comment type="similarity">
    <text evidence="4 5">Belongs to the class I-like SAM-binding methyltransferase superfamily. C5-methyltransferase family.</text>
</comment>
<dbReference type="NCBIfam" id="TIGR00675">
    <property type="entry name" value="dcm"/>
    <property type="match status" value="1"/>
</dbReference>
<evidence type="ECO:0000256" key="6">
    <source>
        <dbReference type="RuleBase" id="RU000417"/>
    </source>
</evidence>
<dbReference type="Proteomes" id="UP000625711">
    <property type="component" value="Unassembled WGS sequence"/>
</dbReference>
<dbReference type="EC" id="2.1.1.37" evidence="6"/>
<evidence type="ECO:0000313" key="9">
    <source>
        <dbReference type="Proteomes" id="UP000625711"/>
    </source>
</evidence>
<evidence type="ECO:0000256" key="1">
    <source>
        <dbReference type="ARBA" id="ARBA00022603"/>
    </source>
</evidence>
<comment type="catalytic activity">
    <reaction evidence="6">
        <text>a 2'-deoxycytidine in DNA + S-adenosyl-L-methionine = a 5-methyl-2'-deoxycytidine in DNA + S-adenosyl-L-homocysteine + H(+)</text>
        <dbReference type="Rhea" id="RHEA:13681"/>
        <dbReference type="Rhea" id="RHEA-COMP:11369"/>
        <dbReference type="Rhea" id="RHEA-COMP:11370"/>
        <dbReference type="ChEBI" id="CHEBI:15378"/>
        <dbReference type="ChEBI" id="CHEBI:57856"/>
        <dbReference type="ChEBI" id="CHEBI:59789"/>
        <dbReference type="ChEBI" id="CHEBI:85452"/>
        <dbReference type="ChEBI" id="CHEBI:85454"/>
        <dbReference type="EC" id="2.1.1.37"/>
    </reaction>
</comment>
<dbReference type="GO" id="GO:0005634">
    <property type="term" value="C:nucleus"/>
    <property type="evidence" value="ECO:0007669"/>
    <property type="project" value="TreeGrafter"/>
</dbReference>
<reference evidence="8" key="1">
    <citation type="submission" date="2020-08" db="EMBL/GenBank/DDBJ databases">
        <title>Genome sequencing and assembly of the red palm weevil Rhynchophorus ferrugineus.</title>
        <authorList>
            <person name="Dias G.B."/>
            <person name="Bergman C.M."/>
            <person name="Manee M."/>
        </authorList>
    </citation>
    <scope>NUCLEOTIDE SEQUENCE</scope>
    <source>
        <strain evidence="8">AA-2017</strain>
        <tissue evidence="8">Whole larva</tissue>
    </source>
</reference>
<dbReference type="PROSITE" id="PS00094">
    <property type="entry name" value="C5_MTASE_1"/>
    <property type="match status" value="1"/>
</dbReference>
<name>A0A834HWY6_RHYFE</name>
<dbReference type="GO" id="GO:0003886">
    <property type="term" value="F:DNA (cytosine-5-)-methyltransferase activity"/>
    <property type="evidence" value="ECO:0007669"/>
    <property type="project" value="UniProtKB-EC"/>
</dbReference>
<dbReference type="PANTHER" id="PTHR46098:SF1">
    <property type="entry name" value="TRNA (CYTOSINE(38)-C(5))-METHYLTRANSFERASE"/>
    <property type="match status" value="1"/>
</dbReference>
<proteinExistence type="inferred from homology"/>
<evidence type="ECO:0000256" key="5">
    <source>
        <dbReference type="RuleBase" id="RU000416"/>
    </source>
</evidence>
<dbReference type="PROSITE" id="PS51679">
    <property type="entry name" value="SAM_MT_C5"/>
    <property type="match status" value="1"/>
</dbReference>
<keyword evidence="7" id="KW-0472">Membrane</keyword>
<dbReference type="EMBL" id="JAACXV010014526">
    <property type="protein sequence ID" value="KAF7266545.1"/>
    <property type="molecule type" value="Genomic_DNA"/>
</dbReference>
<evidence type="ECO:0000256" key="3">
    <source>
        <dbReference type="ARBA" id="ARBA00022691"/>
    </source>
</evidence>
<keyword evidence="7" id="KW-1133">Transmembrane helix</keyword>
<protein>
    <recommendedName>
        <fullName evidence="6">Cytosine-specific methyltransferase</fullName>
        <ecNumber evidence="6">2.1.1.37</ecNumber>
    </recommendedName>
</protein>
<keyword evidence="9" id="KW-1185">Reference proteome</keyword>
<dbReference type="Gene3D" id="3.90.120.10">
    <property type="entry name" value="DNA Methylase, subunit A, domain 2"/>
    <property type="match status" value="1"/>
</dbReference>
<evidence type="ECO:0000256" key="7">
    <source>
        <dbReference type="SAM" id="Phobius"/>
    </source>
</evidence>
<dbReference type="SUPFAM" id="SSF53335">
    <property type="entry name" value="S-adenosyl-L-methionine-dependent methyltransferases"/>
    <property type="match status" value="1"/>
</dbReference>
<keyword evidence="7" id="KW-0812">Transmembrane</keyword>
<keyword evidence="3 4" id="KW-0949">S-adenosyl-L-methionine</keyword>
<feature type="transmembrane region" description="Helical" evidence="7">
    <location>
        <begin position="291"/>
        <end position="313"/>
    </location>
</feature>
<feature type="active site" evidence="4">
    <location>
        <position position="76"/>
    </location>
</feature>
<dbReference type="GO" id="GO:0032259">
    <property type="term" value="P:methylation"/>
    <property type="evidence" value="ECO:0007669"/>
    <property type="project" value="UniProtKB-KW"/>
</dbReference>
<organism evidence="8 9">
    <name type="scientific">Rhynchophorus ferrugineus</name>
    <name type="common">Red palm weevil</name>
    <name type="synonym">Curculio ferrugineus</name>
    <dbReference type="NCBI Taxonomy" id="354439"/>
    <lineage>
        <taxon>Eukaryota</taxon>
        <taxon>Metazoa</taxon>
        <taxon>Ecdysozoa</taxon>
        <taxon>Arthropoda</taxon>
        <taxon>Hexapoda</taxon>
        <taxon>Insecta</taxon>
        <taxon>Pterygota</taxon>
        <taxon>Neoptera</taxon>
        <taxon>Endopterygota</taxon>
        <taxon>Coleoptera</taxon>
        <taxon>Polyphaga</taxon>
        <taxon>Cucujiformia</taxon>
        <taxon>Curculionidae</taxon>
        <taxon>Dryophthorinae</taxon>
        <taxon>Rhynchophorus</taxon>
    </lineage>
</organism>
<dbReference type="Pfam" id="PF00145">
    <property type="entry name" value="DNA_methylase"/>
    <property type="match status" value="1"/>
</dbReference>
<dbReference type="Gene3D" id="3.40.50.150">
    <property type="entry name" value="Vaccinia Virus protein VP39"/>
    <property type="match status" value="1"/>
</dbReference>
<dbReference type="PRINTS" id="PR00105">
    <property type="entry name" value="C5METTRFRASE"/>
</dbReference>
<sequence length="314" mass="36301">MKILELYSGIGGMHMAFTESRVEGEVKAAIEINNVANQIYKHNFPETNLLNLNIEGLTVKIIEKLDVDTILMSPPCQPFSRNGNQNDVNDHRTDSFRHILNLLPKLNIKNLLIENVKGFEVSEMRNILINALVECNYHYQEFILSPSQFNIPNCRHRYYCLAKKEAFKFATTSLMEQLPLNIPSDSIYAKIEDILDKDEDYENYCLPDNVLKKRLNVVDICYSESEMSCCFTKAYGRYIEGTGSIFTELKEQDVIKKLQILKTFREIAKLMCFPKYFSFPSYITKKQKYMLLGNSINVTVVSYLIKLLAAYFVI</sequence>
<gene>
    <name evidence="8" type="ORF">GWI33_020054</name>
</gene>
<dbReference type="InterPro" id="IPR001525">
    <property type="entry name" value="C5_MeTfrase"/>
</dbReference>
<evidence type="ECO:0000313" key="8">
    <source>
        <dbReference type="EMBL" id="KAF7266545.1"/>
    </source>
</evidence>
<dbReference type="AlphaFoldDB" id="A0A834HWY6"/>
<dbReference type="OrthoDB" id="414133at2759"/>
<dbReference type="InterPro" id="IPR018117">
    <property type="entry name" value="C5_DNA_meth_AS"/>
</dbReference>
<accession>A0A834HWY6</accession>
<dbReference type="InterPro" id="IPR029063">
    <property type="entry name" value="SAM-dependent_MTases_sf"/>
</dbReference>